<dbReference type="AlphaFoldDB" id="A0AAV4SFU3"/>
<dbReference type="EMBL" id="BPLR01009584">
    <property type="protein sequence ID" value="GIY33030.1"/>
    <property type="molecule type" value="Genomic_DNA"/>
</dbReference>
<evidence type="ECO:0000313" key="1">
    <source>
        <dbReference type="EMBL" id="GIY33030.1"/>
    </source>
</evidence>
<protein>
    <submittedName>
        <fullName evidence="1">Uncharacterized protein</fullName>
    </submittedName>
</protein>
<keyword evidence="2" id="KW-1185">Reference proteome</keyword>
<organism evidence="1 2">
    <name type="scientific">Caerostris extrusa</name>
    <name type="common">Bark spider</name>
    <name type="synonym">Caerostris bankana</name>
    <dbReference type="NCBI Taxonomy" id="172846"/>
    <lineage>
        <taxon>Eukaryota</taxon>
        <taxon>Metazoa</taxon>
        <taxon>Ecdysozoa</taxon>
        <taxon>Arthropoda</taxon>
        <taxon>Chelicerata</taxon>
        <taxon>Arachnida</taxon>
        <taxon>Araneae</taxon>
        <taxon>Araneomorphae</taxon>
        <taxon>Entelegynae</taxon>
        <taxon>Araneoidea</taxon>
        <taxon>Araneidae</taxon>
        <taxon>Caerostris</taxon>
    </lineage>
</organism>
<comment type="caution">
    <text evidence="1">The sequence shown here is derived from an EMBL/GenBank/DDBJ whole genome shotgun (WGS) entry which is preliminary data.</text>
</comment>
<gene>
    <name evidence="1" type="ORF">CEXT_364171</name>
</gene>
<proteinExistence type="predicted"/>
<reference evidence="1 2" key="1">
    <citation type="submission" date="2021-06" db="EMBL/GenBank/DDBJ databases">
        <title>Caerostris extrusa draft genome.</title>
        <authorList>
            <person name="Kono N."/>
            <person name="Arakawa K."/>
        </authorList>
    </citation>
    <scope>NUCLEOTIDE SEQUENCE [LARGE SCALE GENOMIC DNA]</scope>
</reference>
<dbReference type="Proteomes" id="UP001054945">
    <property type="component" value="Unassembled WGS sequence"/>
</dbReference>
<accession>A0AAV4SFU3</accession>
<evidence type="ECO:0000313" key="2">
    <source>
        <dbReference type="Proteomes" id="UP001054945"/>
    </source>
</evidence>
<sequence>MLTFNIDAQHQEPQTKITGGLREGVREHEELDQRPALLQTPFPTVKMLEGRLCKDLAHDHMTEKGCANSLSF</sequence>
<name>A0AAV4SFU3_CAEEX</name>